<dbReference type="GO" id="GO:0016829">
    <property type="term" value="F:lyase activity"/>
    <property type="evidence" value="ECO:0007669"/>
    <property type="project" value="InterPro"/>
</dbReference>
<name>A0A5S3PAW9_9RHOB</name>
<keyword evidence="6" id="KW-1185">Reference proteome</keyword>
<protein>
    <submittedName>
        <fullName evidence="5">MmgE/PrpD family protein</fullName>
    </submittedName>
</protein>
<dbReference type="Proteomes" id="UP000309550">
    <property type="component" value="Unassembled WGS sequence"/>
</dbReference>
<evidence type="ECO:0000256" key="2">
    <source>
        <dbReference type="SAM" id="MobiDB-lite"/>
    </source>
</evidence>
<evidence type="ECO:0000313" key="6">
    <source>
        <dbReference type="Proteomes" id="UP000309550"/>
    </source>
</evidence>
<dbReference type="Pfam" id="PF03972">
    <property type="entry name" value="MmgE_PrpD_N"/>
    <property type="match status" value="1"/>
</dbReference>
<dbReference type="InterPro" id="IPR042188">
    <property type="entry name" value="MmgE/PrpD_sf_2"/>
</dbReference>
<feature type="region of interest" description="Disordered" evidence="2">
    <location>
        <begin position="23"/>
        <end position="46"/>
    </location>
</feature>
<dbReference type="InterPro" id="IPR036148">
    <property type="entry name" value="MmgE/PrpD_sf"/>
</dbReference>
<dbReference type="SUPFAM" id="SSF103378">
    <property type="entry name" value="2-methylcitrate dehydratase PrpD"/>
    <property type="match status" value="1"/>
</dbReference>
<dbReference type="InterPro" id="IPR045336">
    <property type="entry name" value="MmgE_PrpD_N"/>
</dbReference>
<comment type="caution">
    <text evidence="5">The sequence shown here is derived from an EMBL/GenBank/DDBJ whole genome shotgun (WGS) entry which is preliminary data.</text>
</comment>
<dbReference type="Pfam" id="PF19305">
    <property type="entry name" value="MmgE_PrpD_C"/>
    <property type="match status" value="1"/>
</dbReference>
<proteinExistence type="inferred from homology"/>
<accession>A0A5S3PAW9</accession>
<dbReference type="PANTHER" id="PTHR16943:SF8">
    <property type="entry name" value="2-METHYLCITRATE DEHYDRATASE"/>
    <property type="match status" value="1"/>
</dbReference>
<dbReference type="Gene3D" id="1.10.4100.10">
    <property type="entry name" value="2-methylcitrate dehydratase PrpD"/>
    <property type="match status" value="1"/>
</dbReference>
<dbReference type="PANTHER" id="PTHR16943">
    <property type="entry name" value="2-METHYLCITRATE DEHYDRATASE-RELATED"/>
    <property type="match status" value="1"/>
</dbReference>
<dbReference type="InterPro" id="IPR045337">
    <property type="entry name" value="MmgE_PrpD_C"/>
</dbReference>
<organism evidence="5 6">
    <name type="scientific">Sulfitobacter sabulilitoris</name>
    <dbReference type="NCBI Taxonomy" id="2562655"/>
    <lineage>
        <taxon>Bacteria</taxon>
        <taxon>Pseudomonadati</taxon>
        <taxon>Pseudomonadota</taxon>
        <taxon>Alphaproteobacteria</taxon>
        <taxon>Rhodobacterales</taxon>
        <taxon>Roseobacteraceae</taxon>
        <taxon>Sulfitobacter</taxon>
    </lineage>
</organism>
<dbReference type="AlphaFoldDB" id="A0A5S3PAW9"/>
<evidence type="ECO:0000256" key="1">
    <source>
        <dbReference type="ARBA" id="ARBA00006174"/>
    </source>
</evidence>
<feature type="domain" description="MmgE/PrpD C-terminal" evidence="4">
    <location>
        <begin position="305"/>
        <end position="456"/>
    </location>
</feature>
<dbReference type="Gene3D" id="3.30.1330.120">
    <property type="entry name" value="2-methylcitrate dehydratase PrpD"/>
    <property type="match status" value="1"/>
</dbReference>
<sequence length="503" mass="52041">MDTKLSIMYPNPTPKIRSRALAHRPNQGLRPNAASPHAGSRAAPESLSGGLADLCLRAIDTGDRTHAATLLLDWLGCALAATGQSQHRALVRWARDAPQSGRSTAFGLGQSSAEQAAFVNGGLGNILEMDDLHRASILHAGDVILPAALAQAQAADVTGTALLDAIVSGYDVALRLGRAAAVGGYSAWYNSAVCGVFGAAMACARLRGASRDQMLDALGQAGMQAAGVWQCRLEQTDSKQVATAQAARAGVTSAALALAGLRGARHILDGPLGIFATYYPDADQGRVLSDPDGPWLLHEVSLKPWPACRHTHAAIHLALGLRDRIDPAKVTRIEIGTYAAGVSFCTDPAPDTDHRARFSFEHCVAVALERGAPGLADFGAAARDDAEIRRLRGLTTVQESPALSAAFPGAMGARLSVRQTGAAALMRSTRHAPGDPELPLGLDAVQAKFRTNTGHAGLRTAAAGALINSVSDLPGAASLAALNTALAGLGPDVEQTEKGPCHA</sequence>
<evidence type="ECO:0000313" key="5">
    <source>
        <dbReference type="EMBL" id="TMM50751.1"/>
    </source>
</evidence>
<feature type="domain" description="MmgE/PrpD N-terminal" evidence="3">
    <location>
        <begin position="59"/>
        <end position="282"/>
    </location>
</feature>
<dbReference type="EMBL" id="VANS01000005">
    <property type="protein sequence ID" value="TMM50751.1"/>
    <property type="molecule type" value="Genomic_DNA"/>
</dbReference>
<dbReference type="InterPro" id="IPR005656">
    <property type="entry name" value="MmgE_PrpD"/>
</dbReference>
<comment type="similarity">
    <text evidence="1">Belongs to the PrpD family.</text>
</comment>
<gene>
    <name evidence="5" type="ORF">FDT80_15945</name>
</gene>
<evidence type="ECO:0000259" key="4">
    <source>
        <dbReference type="Pfam" id="PF19305"/>
    </source>
</evidence>
<dbReference type="OrthoDB" id="9795089at2"/>
<dbReference type="InterPro" id="IPR042183">
    <property type="entry name" value="MmgE/PrpD_sf_1"/>
</dbReference>
<reference evidence="5 6" key="1">
    <citation type="submission" date="2019-05" db="EMBL/GenBank/DDBJ databases">
        <title>Sulfitobacter sabulilitoris sp. nov., isolated from a marine sand.</title>
        <authorList>
            <person name="Yoon J.-H."/>
        </authorList>
    </citation>
    <scope>NUCLEOTIDE SEQUENCE [LARGE SCALE GENOMIC DNA]</scope>
    <source>
        <strain evidence="5 6">HSMS-29</strain>
    </source>
</reference>
<evidence type="ECO:0000259" key="3">
    <source>
        <dbReference type="Pfam" id="PF03972"/>
    </source>
</evidence>